<dbReference type="Proteomes" id="UP000249518">
    <property type="component" value="Unassembled WGS sequence"/>
</dbReference>
<feature type="transmembrane region" description="Helical" evidence="6">
    <location>
        <begin position="88"/>
        <end position="107"/>
    </location>
</feature>
<evidence type="ECO:0000313" key="7">
    <source>
        <dbReference type="EMBL" id="RAR49107.1"/>
    </source>
</evidence>
<keyword evidence="2" id="KW-1003">Cell membrane</keyword>
<evidence type="ECO:0000313" key="8">
    <source>
        <dbReference type="Proteomes" id="UP000249518"/>
    </source>
</evidence>
<dbReference type="EMBL" id="QLSV01000004">
    <property type="protein sequence ID" value="RAR49107.1"/>
    <property type="molecule type" value="Genomic_DNA"/>
</dbReference>
<comment type="subcellular location">
    <subcellularLocation>
        <location evidence="1">Cell membrane</location>
        <topology evidence="1">Multi-pass membrane protein</topology>
    </subcellularLocation>
</comment>
<feature type="transmembrane region" description="Helical" evidence="6">
    <location>
        <begin position="182"/>
        <end position="205"/>
    </location>
</feature>
<gene>
    <name evidence="7" type="ORF">B0I10_104252</name>
</gene>
<feature type="transmembrane region" description="Helical" evidence="6">
    <location>
        <begin position="127"/>
        <end position="146"/>
    </location>
</feature>
<organism evidence="7 8">
    <name type="scientific">Flavobacterium lacus</name>
    <dbReference type="NCBI Taxonomy" id="1353778"/>
    <lineage>
        <taxon>Bacteria</taxon>
        <taxon>Pseudomonadati</taxon>
        <taxon>Bacteroidota</taxon>
        <taxon>Flavobacteriia</taxon>
        <taxon>Flavobacteriales</taxon>
        <taxon>Flavobacteriaceae</taxon>
        <taxon>Flavobacterium</taxon>
    </lineage>
</organism>
<feature type="transmembrane region" description="Helical" evidence="6">
    <location>
        <begin position="158"/>
        <end position="176"/>
    </location>
</feature>
<feature type="transmembrane region" description="Helical" evidence="6">
    <location>
        <begin position="21"/>
        <end position="43"/>
    </location>
</feature>
<feature type="transmembrane region" description="Helical" evidence="6">
    <location>
        <begin position="226"/>
        <end position="248"/>
    </location>
</feature>
<proteinExistence type="predicted"/>
<evidence type="ECO:0000256" key="6">
    <source>
        <dbReference type="SAM" id="Phobius"/>
    </source>
</evidence>
<dbReference type="GO" id="GO:0005886">
    <property type="term" value="C:plasma membrane"/>
    <property type="evidence" value="ECO:0007669"/>
    <property type="project" value="UniProtKB-SubCell"/>
</dbReference>
<evidence type="ECO:0000256" key="2">
    <source>
        <dbReference type="ARBA" id="ARBA00022475"/>
    </source>
</evidence>
<evidence type="ECO:0000256" key="4">
    <source>
        <dbReference type="ARBA" id="ARBA00022989"/>
    </source>
</evidence>
<dbReference type="PANTHER" id="PTHR30250:SF30">
    <property type="entry name" value="LIPID III FLIPPASE"/>
    <property type="match status" value="1"/>
</dbReference>
<evidence type="ECO:0000256" key="3">
    <source>
        <dbReference type="ARBA" id="ARBA00022692"/>
    </source>
</evidence>
<keyword evidence="5 6" id="KW-0472">Membrane</keyword>
<dbReference type="InterPro" id="IPR044550">
    <property type="entry name" value="WzxE"/>
</dbReference>
<feature type="transmembrane region" description="Helical" evidence="6">
    <location>
        <begin position="377"/>
        <end position="394"/>
    </location>
</feature>
<keyword evidence="8" id="KW-1185">Reference proteome</keyword>
<feature type="transmembrane region" description="Helical" evidence="6">
    <location>
        <begin position="400"/>
        <end position="418"/>
    </location>
</feature>
<accession>A0A328WXH0</accession>
<feature type="transmembrane region" description="Helical" evidence="6">
    <location>
        <begin position="343"/>
        <end position="365"/>
    </location>
</feature>
<comment type="caution">
    <text evidence="7">The sequence shown here is derived from an EMBL/GenBank/DDBJ whole genome shotgun (WGS) entry which is preliminary data.</text>
</comment>
<feature type="transmembrane region" description="Helical" evidence="6">
    <location>
        <begin position="273"/>
        <end position="292"/>
    </location>
</feature>
<evidence type="ECO:0000256" key="1">
    <source>
        <dbReference type="ARBA" id="ARBA00004651"/>
    </source>
</evidence>
<dbReference type="GO" id="GO:0009246">
    <property type="term" value="P:enterobacterial common antigen biosynthetic process"/>
    <property type="evidence" value="ECO:0007669"/>
    <property type="project" value="InterPro"/>
</dbReference>
<dbReference type="CDD" id="cd13125">
    <property type="entry name" value="MATE_like_10"/>
    <property type="match status" value="1"/>
</dbReference>
<dbReference type="InterPro" id="IPR002797">
    <property type="entry name" value="Polysacc_synth"/>
</dbReference>
<feature type="transmembrane region" description="Helical" evidence="6">
    <location>
        <begin position="304"/>
        <end position="323"/>
    </location>
</feature>
<dbReference type="Pfam" id="PF01943">
    <property type="entry name" value="Polysacc_synt"/>
    <property type="match status" value="1"/>
</dbReference>
<name>A0A328WXH0_9FLAO</name>
<evidence type="ECO:0000256" key="5">
    <source>
        <dbReference type="ARBA" id="ARBA00023136"/>
    </source>
</evidence>
<reference evidence="7 8" key="1">
    <citation type="submission" date="2018-06" db="EMBL/GenBank/DDBJ databases">
        <title>Genomic Encyclopedia of Type Strains, Phase III (KMG-III): the genomes of soil and plant-associated and newly described type strains.</title>
        <authorList>
            <person name="Whitman W."/>
        </authorList>
    </citation>
    <scope>NUCLEOTIDE SEQUENCE [LARGE SCALE GENOMIC DNA]</scope>
    <source>
        <strain evidence="7 8">CGMCC 1.12504</strain>
    </source>
</reference>
<protein>
    <submittedName>
        <fullName evidence="7">PST family polysaccharide transporter</fullName>
    </submittedName>
</protein>
<keyword evidence="3 6" id="KW-0812">Transmembrane</keyword>
<dbReference type="RefSeq" id="WP_245942953.1">
    <property type="nucleotide sequence ID" value="NZ_QLSV01000004.1"/>
</dbReference>
<sequence>MKFFKDIVGAAWFKISSLNSFAILLRIGFGLVISKILAIYVGPAGMALVGNLRNFQTSLESFATLGFQNGIIKYTAQFKEDNEQFKKLISTVTITILTFMVLFGIGLFVFKEAITSYLFSSENEFEIIIKATIFSLPFYGFSLFFTSLINGLEKYKKVVYISIIGNIIGFVFSLFLVLNYNILGALLAMVLAPTANFFVAFFFVCKEIKLFQFITLKSFDKSILKNLSSYSAMALFSALTGPFIYIFLRNHLIDTAGIDTAGYWESMSRISSYYMLFVSSLMSMYFLPQLAISNGEETKSVFHNYFKTIVPVFLIGIIAIYFFRNIIISILFTAEFQPVSKLFFWQLMGDFFKVCSWILALHFLAKKQTLAYFVTEIFSYFTLISVGYFAINYFDAEGAVMAHAITYFCYFLVLLTYFRKQLF</sequence>
<dbReference type="InterPro" id="IPR050833">
    <property type="entry name" value="Poly_Biosynth_Transport"/>
</dbReference>
<dbReference type="AlphaFoldDB" id="A0A328WXH0"/>
<keyword evidence="4 6" id="KW-1133">Transmembrane helix</keyword>
<dbReference type="PANTHER" id="PTHR30250">
    <property type="entry name" value="PST FAMILY PREDICTED COLANIC ACID TRANSPORTER"/>
    <property type="match status" value="1"/>
</dbReference>